<dbReference type="PANTHER" id="PTHR35333:SF3">
    <property type="entry name" value="BETA-LACTAMASE-TYPE TRANSPEPTIDASE FOLD CONTAINING PROTEIN"/>
    <property type="match status" value="1"/>
</dbReference>
<evidence type="ECO:0000256" key="1">
    <source>
        <dbReference type="ARBA" id="ARBA00001526"/>
    </source>
</evidence>
<evidence type="ECO:0000256" key="2">
    <source>
        <dbReference type="ARBA" id="ARBA00009009"/>
    </source>
</evidence>
<keyword evidence="4" id="KW-0732">Signal</keyword>
<protein>
    <recommendedName>
        <fullName evidence="3">beta-lactamase</fullName>
        <ecNumber evidence="3">3.5.2.6</ecNumber>
    </recommendedName>
</protein>
<gene>
    <name evidence="6" type="primary">bla</name>
    <name evidence="6" type="ORF">Lisr_1430</name>
</gene>
<dbReference type="EMBL" id="LNYH01000074">
    <property type="protein sequence ID" value="KTD23432.1"/>
    <property type="molecule type" value="Genomic_DNA"/>
</dbReference>
<keyword evidence="6" id="KW-0378">Hydrolase</keyword>
<dbReference type="Gene3D" id="3.40.710.10">
    <property type="entry name" value="DD-peptidase/beta-lactamase superfamily"/>
    <property type="match status" value="1"/>
</dbReference>
<dbReference type="InterPro" id="IPR012338">
    <property type="entry name" value="Beta-lactam/transpept-like"/>
</dbReference>
<dbReference type="EC" id="3.5.2.6" evidence="3"/>
<proteinExistence type="inferred from homology"/>
<accession>A0A0W0VTP8</accession>
<dbReference type="GO" id="GO:0030655">
    <property type="term" value="P:beta-lactam antibiotic catabolic process"/>
    <property type="evidence" value="ECO:0007669"/>
    <property type="project" value="InterPro"/>
</dbReference>
<reference evidence="6 7" key="1">
    <citation type="submission" date="2015-11" db="EMBL/GenBank/DDBJ databases">
        <title>Genomic analysis of 38 Legionella species identifies large and diverse effector repertoires.</title>
        <authorList>
            <person name="Burstein D."/>
            <person name="Amaro F."/>
            <person name="Zusman T."/>
            <person name="Lifshitz Z."/>
            <person name="Cohen O."/>
            <person name="Gilbert J.A."/>
            <person name="Pupko T."/>
            <person name="Shuman H.A."/>
            <person name="Segal G."/>
        </authorList>
    </citation>
    <scope>NUCLEOTIDE SEQUENCE [LARGE SCALE GENOMIC DNA]</scope>
    <source>
        <strain evidence="6 7">Bercovier 4</strain>
    </source>
</reference>
<evidence type="ECO:0000259" key="5">
    <source>
        <dbReference type="Pfam" id="PF13354"/>
    </source>
</evidence>
<organism evidence="6 7">
    <name type="scientific">Legionella israelensis</name>
    <dbReference type="NCBI Taxonomy" id="454"/>
    <lineage>
        <taxon>Bacteria</taxon>
        <taxon>Pseudomonadati</taxon>
        <taxon>Pseudomonadota</taxon>
        <taxon>Gammaproteobacteria</taxon>
        <taxon>Legionellales</taxon>
        <taxon>Legionellaceae</taxon>
        <taxon>Legionella</taxon>
    </lineage>
</organism>
<dbReference type="NCBIfam" id="NF033103">
    <property type="entry name" value="bla_class_A"/>
    <property type="match status" value="1"/>
</dbReference>
<comment type="similarity">
    <text evidence="2">Belongs to the class-A beta-lactamase family.</text>
</comment>
<evidence type="ECO:0000313" key="6">
    <source>
        <dbReference type="EMBL" id="KTD23432.1"/>
    </source>
</evidence>
<evidence type="ECO:0000256" key="4">
    <source>
        <dbReference type="SAM" id="SignalP"/>
    </source>
</evidence>
<dbReference type="SUPFAM" id="SSF56601">
    <property type="entry name" value="beta-lactamase/transpeptidase-like"/>
    <property type="match status" value="1"/>
</dbReference>
<dbReference type="Proteomes" id="UP000054761">
    <property type="component" value="Unassembled WGS sequence"/>
</dbReference>
<dbReference type="AlphaFoldDB" id="A0A0W0VTP8"/>
<evidence type="ECO:0000256" key="3">
    <source>
        <dbReference type="ARBA" id="ARBA00012865"/>
    </source>
</evidence>
<feature type="chain" id="PRO_5006915074" description="beta-lactamase" evidence="4">
    <location>
        <begin position="27"/>
        <end position="304"/>
    </location>
</feature>
<dbReference type="InterPro" id="IPR000871">
    <property type="entry name" value="Beta-lactam_class-A"/>
</dbReference>
<dbReference type="STRING" id="454.Lisr_1430"/>
<evidence type="ECO:0000313" key="7">
    <source>
        <dbReference type="Proteomes" id="UP000054761"/>
    </source>
</evidence>
<dbReference type="InterPro" id="IPR045155">
    <property type="entry name" value="Beta-lactam_cat"/>
</dbReference>
<feature type="signal peptide" evidence="4">
    <location>
        <begin position="1"/>
        <end position="26"/>
    </location>
</feature>
<comment type="catalytic activity">
    <reaction evidence="1">
        <text>a beta-lactam + H2O = a substituted beta-amino acid</text>
        <dbReference type="Rhea" id="RHEA:20401"/>
        <dbReference type="ChEBI" id="CHEBI:15377"/>
        <dbReference type="ChEBI" id="CHEBI:35627"/>
        <dbReference type="ChEBI" id="CHEBI:140347"/>
        <dbReference type="EC" id="3.5.2.6"/>
    </reaction>
</comment>
<dbReference type="GO" id="GO:0008800">
    <property type="term" value="F:beta-lactamase activity"/>
    <property type="evidence" value="ECO:0007669"/>
    <property type="project" value="UniProtKB-EC"/>
</dbReference>
<dbReference type="Pfam" id="PF13354">
    <property type="entry name" value="Beta-lactamase2"/>
    <property type="match status" value="1"/>
</dbReference>
<dbReference type="GO" id="GO:0046677">
    <property type="term" value="P:response to antibiotic"/>
    <property type="evidence" value="ECO:0007669"/>
    <property type="project" value="InterPro"/>
</dbReference>
<dbReference type="PRINTS" id="PR00118">
    <property type="entry name" value="BLACTAMASEA"/>
</dbReference>
<sequence length="304" mass="33350">MIKSIRLFLYMVSLLFLFGGHCNTYAATPRNDSLFALKKKLAELESQSGGRIGLYAINTADNSHIQYRANERFPTGCTSKVMGVAAVLQKSMSEPLLLQKKLFYKQEELTNWNPVTEKHLSDGMTVEALCAAAISYSDNTAMNLLVKQLGGVQVMNIFARSIGDTVFRQDHGWPQEAMSGGLDNVNDSSTPKAMAKSLQRLALGHILAESQRQLLISWLQQNTTGEARIRAGVPKGWIVGDKTGTGMYYGTTNDIAIIWPPKSAPIVLVVYFTNDHQKTAEKQESVIAQATKLVINAFAAAYAA</sequence>
<name>A0A0W0VTP8_9GAMM</name>
<dbReference type="PATRIC" id="fig|454.4.peg.1547"/>
<comment type="caution">
    <text evidence="6">The sequence shown here is derived from an EMBL/GenBank/DDBJ whole genome shotgun (WGS) entry which is preliminary data.</text>
</comment>
<dbReference type="PANTHER" id="PTHR35333">
    <property type="entry name" value="BETA-LACTAMASE"/>
    <property type="match status" value="1"/>
</dbReference>
<keyword evidence="7" id="KW-1185">Reference proteome</keyword>
<feature type="domain" description="Beta-lactamase class A catalytic" evidence="5">
    <location>
        <begin position="53"/>
        <end position="271"/>
    </location>
</feature>